<name>A0ACB9KX04_BAUVA</name>
<proteinExistence type="predicted"/>
<gene>
    <name evidence="1" type="ORF">L6164_034703</name>
</gene>
<dbReference type="EMBL" id="CM039438">
    <property type="protein sequence ID" value="KAI4301423.1"/>
    <property type="molecule type" value="Genomic_DNA"/>
</dbReference>
<comment type="caution">
    <text evidence="1">The sequence shown here is derived from an EMBL/GenBank/DDBJ whole genome shotgun (WGS) entry which is preliminary data.</text>
</comment>
<reference evidence="1 2" key="1">
    <citation type="journal article" date="2022" name="DNA Res.">
        <title>Chromosomal-level genome assembly of the orchid tree Bauhinia variegata (Leguminosae; Cercidoideae) supports the allotetraploid origin hypothesis of Bauhinia.</title>
        <authorList>
            <person name="Zhong Y."/>
            <person name="Chen Y."/>
            <person name="Zheng D."/>
            <person name="Pang J."/>
            <person name="Liu Y."/>
            <person name="Luo S."/>
            <person name="Meng S."/>
            <person name="Qian L."/>
            <person name="Wei D."/>
            <person name="Dai S."/>
            <person name="Zhou R."/>
        </authorList>
    </citation>
    <scope>NUCLEOTIDE SEQUENCE [LARGE SCALE GENOMIC DNA]</scope>
    <source>
        <strain evidence="1">BV-YZ2020</strain>
    </source>
</reference>
<evidence type="ECO:0000313" key="1">
    <source>
        <dbReference type="EMBL" id="KAI4301423.1"/>
    </source>
</evidence>
<protein>
    <submittedName>
        <fullName evidence="1">Uncharacterized protein</fullName>
    </submittedName>
</protein>
<evidence type="ECO:0000313" key="2">
    <source>
        <dbReference type="Proteomes" id="UP000828941"/>
    </source>
</evidence>
<accession>A0ACB9KX04</accession>
<organism evidence="1 2">
    <name type="scientific">Bauhinia variegata</name>
    <name type="common">Purple orchid tree</name>
    <name type="synonym">Phanera variegata</name>
    <dbReference type="NCBI Taxonomy" id="167791"/>
    <lineage>
        <taxon>Eukaryota</taxon>
        <taxon>Viridiplantae</taxon>
        <taxon>Streptophyta</taxon>
        <taxon>Embryophyta</taxon>
        <taxon>Tracheophyta</taxon>
        <taxon>Spermatophyta</taxon>
        <taxon>Magnoliopsida</taxon>
        <taxon>eudicotyledons</taxon>
        <taxon>Gunneridae</taxon>
        <taxon>Pentapetalae</taxon>
        <taxon>rosids</taxon>
        <taxon>fabids</taxon>
        <taxon>Fabales</taxon>
        <taxon>Fabaceae</taxon>
        <taxon>Cercidoideae</taxon>
        <taxon>Cercideae</taxon>
        <taxon>Bauhiniinae</taxon>
        <taxon>Bauhinia</taxon>
    </lineage>
</organism>
<keyword evidence="2" id="KW-1185">Reference proteome</keyword>
<dbReference type="Proteomes" id="UP000828941">
    <property type="component" value="Chromosome 13"/>
</dbReference>
<sequence length="904" mass="103541">MVETKRKVRDDGNQGRKRPKKKVKKQKSSYSKIKARKKSGPRLPSSLQKELERLSPSTTLDSDEDVDSDREIFGKDLYEYEEQQAEEESKKNRRYDPVQVHKSQYEMPDELSEEIKDENLESDDEDEDNDDNYNWGKRNEEASSDDYVEEDDEKHARMLKGIIGMPSDAFEERKKKRGHAVIQELYPESEYNPSRDIVDGDGRISIEDLLNPLREKSGYSELRRRLQQIEKKYGTIHAPLPKADQARLERKAASEWSNKDITKWEPIIKRNRETPSVNFDQKVDLEFTTVGAIASEFEPRTEFERKIAALIHDDKLMEAHKKDGSRLLELNEVSVEDEKDRQNRIAKMRSLLFRHEMKAKHVKKIKSKTYHRLLKKDKLKAASLQMEMDPEAAKEFAMKQERRRAEERMTLRHTNQNRWARRILERGLNTQDDGTRAAIAEQLQRHAALTRKINSMKDSSSSSDDTSDEDDADGSDDDRALLEKAKIKTLEVLEEEDAVPKSGLLSLPFMRRGLEKRKEAAAEEAKLALEEYDSTLKKLENAGGSEDPEVATISGRRVFGTAKAQILDASNKVKSDKFYGSTDSEDDLEAREHGDMVSNRSNDPQKDVNSDSVVILEDTDTHQESIFKNFNDIIRDAGAKTTYEVAIFASNTWKKAKNKNEEDTKVNKSPKLIEPAKQDIKDIEMGFGEDNDTDSEGHMVDGVLSSGPKLSYELPSQDELVRQAFAGDDVEDEFEKNKQEILNEENPEPEKPLLLPGWGQWTHIQQKKGAPSWMLKEHESAERKREEALKKRKDAHLRHVIISEKLDKKAEKLHAKALPYPFTSKEVFEQSIRVPIGPESNPATAIGALNRPEVVKRPGVIINPIAFEEVNPHERTEERSGGKHKLKKHKGNVGKTKIMQSTKA</sequence>